<protein>
    <submittedName>
        <fullName evidence="2">Uncharacterized protein</fullName>
    </submittedName>
</protein>
<evidence type="ECO:0000313" key="3">
    <source>
        <dbReference type="Proteomes" id="UP000242519"/>
    </source>
</evidence>
<comment type="caution">
    <text evidence="2">The sequence shown here is derived from an EMBL/GenBank/DDBJ whole genome shotgun (WGS) entry which is preliminary data.</text>
</comment>
<proteinExistence type="predicted"/>
<dbReference type="EMBL" id="MZNU01000083">
    <property type="protein sequence ID" value="OWP05070.1"/>
    <property type="molecule type" value="Genomic_DNA"/>
</dbReference>
<sequence length="147" mass="16621">MPVSRWSIAAWRVQEPEQLPFWRFVADGYSTTYLASSRSRRERDEQWTWMTDTRPPEKKSHASHHMDHQLGVVIRGGRFMKAPRWIRAAVEIWSGGLLTRGRRAVAPLGHSSAPAPPLSRVCSPPQSRHIGPEAHADHLAAKSANEN</sequence>
<feature type="region of interest" description="Disordered" evidence="1">
    <location>
        <begin position="108"/>
        <end position="131"/>
    </location>
</feature>
<organism evidence="2 3">
    <name type="scientific">Diplocarpon coronariae</name>
    <dbReference type="NCBI Taxonomy" id="2795749"/>
    <lineage>
        <taxon>Eukaryota</taxon>
        <taxon>Fungi</taxon>
        <taxon>Dikarya</taxon>
        <taxon>Ascomycota</taxon>
        <taxon>Pezizomycotina</taxon>
        <taxon>Leotiomycetes</taxon>
        <taxon>Helotiales</taxon>
        <taxon>Drepanopezizaceae</taxon>
        <taxon>Diplocarpon</taxon>
    </lineage>
</organism>
<dbReference type="AlphaFoldDB" id="A0A218ZBU5"/>
<evidence type="ECO:0000313" key="2">
    <source>
        <dbReference type="EMBL" id="OWP05070.1"/>
    </source>
</evidence>
<name>A0A218ZBU5_9HELO</name>
<accession>A0A218ZBU5</accession>
<gene>
    <name evidence="2" type="ORF">B2J93_640</name>
</gene>
<dbReference type="Proteomes" id="UP000242519">
    <property type="component" value="Unassembled WGS sequence"/>
</dbReference>
<dbReference type="InParanoid" id="A0A218ZBU5"/>
<keyword evidence="3" id="KW-1185">Reference proteome</keyword>
<reference evidence="2 3" key="1">
    <citation type="submission" date="2017-04" db="EMBL/GenBank/DDBJ databases">
        <title>Draft genome sequence of Marssonina coronaria NL1: causal agent of apple blotch.</title>
        <authorList>
            <person name="Cheng Q."/>
        </authorList>
    </citation>
    <scope>NUCLEOTIDE SEQUENCE [LARGE SCALE GENOMIC DNA]</scope>
    <source>
        <strain evidence="2 3">NL1</strain>
    </source>
</reference>
<evidence type="ECO:0000256" key="1">
    <source>
        <dbReference type="SAM" id="MobiDB-lite"/>
    </source>
</evidence>